<dbReference type="EMBL" id="GBRH01233123">
    <property type="protein sequence ID" value="JAD64772.1"/>
    <property type="molecule type" value="Transcribed_RNA"/>
</dbReference>
<reference evidence="1" key="1">
    <citation type="submission" date="2014-09" db="EMBL/GenBank/DDBJ databases">
        <authorList>
            <person name="Magalhaes I.L.F."/>
            <person name="Oliveira U."/>
            <person name="Santos F.R."/>
            <person name="Vidigal T.H.D.A."/>
            <person name="Brescovit A.D."/>
            <person name="Santos A.J."/>
        </authorList>
    </citation>
    <scope>NUCLEOTIDE SEQUENCE</scope>
    <source>
        <tissue evidence="1">Shoot tissue taken approximately 20 cm above the soil surface</tissue>
    </source>
</reference>
<protein>
    <submittedName>
        <fullName evidence="1">Uncharacterized protein</fullName>
    </submittedName>
</protein>
<organism evidence="1">
    <name type="scientific">Arundo donax</name>
    <name type="common">Giant reed</name>
    <name type="synonym">Donax arundinaceus</name>
    <dbReference type="NCBI Taxonomy" id="35708"/>
    <lineage>
        <taxon>Eukaryota</taxon>
        <taxon>Viridiplantae</taxon>
        <taxon>Streptophyta</taxon>
        <taxon>Embryophyta</taxon>
        <taxon>Tracheophyta</taxon>
        <taxon>Spermatophyta</taxon>
        <taxon>Magnoliopsida</taxon>
        <taxon>Liliopsida</taxon>
        <taxon>Poales</taxon>
        <taxon>Poaceae</taxon>
        <taxon>PACMAD clade</taxon>
        <taxon>Arundinoideae</taxon>
        <taxon>Arundineae</taxon>
        <taxon>Arundo</taxon>
    </lineage>
</organism>
<proteinExistence type="predicted"/>
<reference evidence="1" key="2">
    <citation type="journal article" date="2015" name="Data Brief">
        <title>Shoot transcriptome of the giant reed, Arundo donax.</title>
        <authorList>
            <person name="Barrero R.A."/>
            <person name="Guerrero F.D."/>
            <person name="Moolhuijzen P."/>
            <person name="Goolsby J.A."/>
            <person name="Tidwell J."/>
            <person name="Bellgard S.E."/>
            <person name="Bellgard M.I."/>
        </authorList>
    </citation>
    <scope>NUCLEOTIDE SEQUENCE</scope>
    <source>
        <tissue evidence="1">Shoot tissue taken approximately 20 cm above the soil surface</tissue>
    </source>
</reference>
<name>A0A0A9BZR4_ARUDO</name>
<evidence type="ECO:0000313" key="1">
    <source>
        <dbReference type="EMBL" id="JAD64772.1"/>
    </source>
</evidence>
<sequence length="78" mass="9110">MIYLSFCAPSTVFSFCINVYGPSTLNTSTTYTNKKLLNFFYQIYFPLLHQWMMGKVYLSAHIAYMCTIATLDLFHKIM</sequence>
<dbReference type="AlphaFoldDB" id="A0A0A9BZR4"/>
<accession>A0A0A9BZR4</accession>